<evidence type="ECO:0000259" key="6">
    <source>
        <dbReference type="PROSITE" id="PS50287"/>
    </source>
</evidence>
<evidence type="ECO:0000256" key="4">
    <source>
        <dbReference type="ARBA" id="ARBA00023180"/>
    </source>
</evidence>
<dbReference type="Pfam" id="PF00530">
    <property type="entry name" value="SRCR"/>
    <property type="match status" value="1"/>
</dbReference>
<protein>
    <recommendedName>
        <fullName evidence="6">SRCR domain-containing protein</fullName>
    </recommendedName>
</protein>
<keyword evidence="4" id="KW-0325">Glycoprotein</keyword>
<evidence type="ECO:0000313" key="7">
    <source>
        <dbReference type="EMBL" id="KAK3599035.1"/>
    </source>
</evidence>
<dbReference type="PANTHER" id="PTHR47653">
    <property type="entry name" value="PROTEIN BARK BEETLE"/>
    <property type="match status" value="1"/>
</dbReference>
<dbReference type="InterPro" id="IPR036772">
    <property type="entry name" value="SRCR-like_dom_sf"/>
</dbReference>
<keyword evidence="8" id="KW-1185">Reference proteome</keyword>
<dbReference type="AlphaFoldDB" id="A0AAE0SWP6"/>
<keyword evidence="3" id="KW-1015">Disulfide bond</keyword>
<feature type="domain" description="SRCR" evidence="6">
    <location>
        <begin position="3"/>
        <end position="45"/>
    </location>
</feature>
<proteinExistence type="predicted"/>
<evidence type="ECO:0000313" key="8">
    <source>
        <dbReference type="Proteomes" id="UP001195483"/>
    </source>
</evidence>
<reference evidence="7" key="1">
    <citation type="journal article" date="2021" name="Genome Biol. Evol.">
        <title>A High-Quality Reference Genome for a Parasitic Bivalve with Doubly Uniparental Inheritance (Bivalvia: Unionida).</title>
        <authorList>
            <person name="Smith C.H."/>
        </authorList>
    </citation>
    <scope>NUCLEOTIDE SEQUENCE</scope>
    <source>
        <strain evidence="7">CHS0354</strain>
    </source>
</reference>
<dbReference type="GO" id="GO:0045217">
    <property type="term" value="P:cell-cell junction maintenance"/>
    <property type="evidence" value="ECO:0007669"/>
    <property type="project" value="TreeGrafter"/>
</dbReference>
<dbReference type="SMART" id="SM00202">
    <property type="entry name" value="SR"/>
    <property type="match status" value="1"/>
</dbReference>
<accession>A0AAE0SWP6</accession>
<evidence type="ECO:0000256" key="3">
    <source>
        <dbReference type="ARBA" id="ARBA00023157"/>
    </source>
</evidence>
<gene>
    <name evidence="7" type="ORF">CHS0354_012520</name>
</gene>
<dbReference type="Proteomes" id="UP001195483">
    <property type="component" value="Unassembled WGS sequence"/>
</dbReference>
<reference evidence="7" key="3">
    <citation type="submission" date="2023-05" db="EMBL/GenBank/DDBJ databases">
        <authorList>
            <person name="Smith C.H."/>
        </authorList>
    </citation>
    <scope>NUCLEOTIDE SEQUENCE</scope>
    <source>
        <strain evidence="7">CHS0354</strain>
        <tissue evidence="7">Mantle</tissue>
    </source>
</reference>
<keyword evidence="1" id="KW-0732">Signal</keyword>
<dbReference type="GO" id="GO:0016020">
    <property type="term" value="C:membrane"/>
    <property type="evidence" value="ECO:0007669"/>
    <property type="project" value="InterPro"/>
</dbReference>
<evidence type="ECO:0000256" key="5">
    <source>
        <dbReference type="PROSITE-ProRule" id="PRU00196"/>
    </source>
</evidence>
<dbReference type="InterPro" id="IPR001190">
    <property type="entry name" value="SRCR"/>
</dbReference>
<name>A0AAE0SWP6_9BIVA</name>
<dbReference type="InterPro" id="IPR053243">
    <property type="entry name" value="SJ_maturation_regulator"/>
</dbReference>
<dbReference type="PRINTS" id="PR00258">
    <property type="entry name" value="SPERACTRCPTR"/>
</dbReference>
<sequence>MEVRLIGYDAPWAGIVEVKYAGIWGTICDELFGAREAGVVCKMLGYTAASEDDSVRIRIAIFVRLAATKAATEN</sequence>
<dbReference type="PROSITE" id="PS50287">
    <property type="entry name" value="SRCR_2"/>
    <property type="match status" value="1"/>
</dbReference>
<evidence type="ECO:0000256" key="2">
    <source>
        <dbReference type="ARBA" id="ARBA00022737"/>
    </source>
</evidence>
<evidence type="ECO:0000256" key="1">
    <source>
        <dbReference type="ARBA" id="ARBA00022729"/>
    </source>
</evidence>
<dbReference type="PANTHER" id="PTHR47653:SF1">
    <property type="entry name" value="DELETED IN MALIGNANT BRAIN TUMORS 1 PROTEIN"/>
    <property type="match status" value="1"/>
</dbReference>
<organism evidence="7 8">
    <name type="scientific">Potamilus streckersoni</name>
    <dbReference type="NCBI Taxonomy" id="2493646"/>
    <lineage>
        <taxon>Eukaryota</taxon>
        <taxon>Metazoa</taxon>
        <taxon>Spiralia</taxon>
        <taxon>Lophotrochozoa</taxon>
        <taxon>Mollusca</taxon>
        <taxon>Bivalvia</taxon>
        <taxon>Autobranchia</taxon>
        <taxon>Heteroconchia</taxon>
        <taxon>Palaeoheterodonta</taxon>
        <taxon>Unionida</taxon>
        <taxon>Unionoidea</taxon>
        <taxon>Unionidae</taxon>
        <taxon>Ambleminae</taxon>
        <taxon>Lampsilini</taxon>
        <taxon>Potamilus</taxon>
    </lineage>
</organism>
<comment type="caution">
    <text evidence="7">The sequence shown here is derived from an EMBL/GenBank/DDBJ whole genome shotgun (WGS) entry which is preliminary data.</text>
</comment>
<comment type="caution">
    <text evidence="5">Lacks conserved residue(s) required for the propagation of feature annotation.</text>
</comment>
<dbReference type="EMBL" id="JAEAOA010000761">
    <property type="protein sequence ID" value="KAK3599035.1"/>
    <property type="molecule type" value="Genomic_DNA"/>
</dbReference>
<reference evidence="7" key="2">
    <citation type="journal article" date="2021" name="Genome Biol. Evol.">
        <title>Developing a high-quality reference genome for a parasitic bivalve with doubly uniparental inheritance (Bivalvia: Unionida).</title>
        <authorList>
            <person name="Smith C.H."/>
        </authorList>
    </citation>
    <scope>NUCLEOTIDE SEQUENCE</scope>
    <source>
        <strain evidence="7">CHS0354</strain>
        <tissue evidence="7">Mantle</tissue>
    </source>
</reference>
<dbReference type="SUPFAM" id="SSF56487">
    <property type="entry name" value="SRCR-like"/>
    <property type="match status" value="1"/>
</dbReference>
<dbReference type="Gene3D" id="3.10.250.10">
    <property type="entry name" value="SRCR-like domain"/>
    <property type="match status" value="1"/>
</dbReference>
<keyword evidence="2" id="KW-0677">Repeat</keyword>